<name>A0A5C6BA85_9PLAN</name>
<dbReference type="Proteomes" id="UP000320735">
    <property type="component" value="Unassembled WGS sequence"/>
</dbReference>
<sequence>MGKSFQTRRGFFNRVTAATGSSVKSLMTGEQRGWEVFREQISYGICRNSASNTARQV</sequence>
<evidence type="ECO:0000313" key="2">
    <source>
        <dbReference type="Proteomes" id="UP000320735"/>
    </source>
</evidence>
<dbReference type="AlphaFoldDB" id="A0A5C6BA85"/>
<organism evidence="1 2">
    <name type="scientific">Symmachiella macrocystis</name>
    <dbReference type="NCBI Taxonomy" id="2527985"/>
    <lineage>
        <taxon>Bacteria</taxon>
        <taxon>Pseudomonadati</taxon>
        <taxon>Planctomycetota</taxon>
        <taxon>Planctomycetia</taxon>
        <taxon>Planctomycetales</taxon>
        <taxon>Planctomycetaceae</taxon>
        <taxon>Symmachiella</taxon>
    </lineage>
</organism>
<gene>
    <name evidence="1" type="ORF">CA54_42430</name>
</gene>
<protein>
    <submittedName>
        <fullName evidence="1">Uncharacterized protein</fullName>
    </submittedName>
</protein>
<dbReference type="EMBL" id="SJPP01000002">
    <property type="protein sequence ID" value="TWU09003.1"/>
    <property type="molecule type" value="Genomic_DNA"/>
</dbReference>
<accession>A0A5C6BA85</accession>
<proteinExistence type="predicted"/>
<evidence type="ECO:0000313" key="1">
    <source>
        <dbReference type="EMBL" id="TWU09003.1"/>
    </source>
</evidence>
<comment type="caution">
    <text evidence="1">The sequence shown here is derived from an EMBL/GenBank/DDBJ whole genome shotgun (WGS) entry which is preliminary data.</text>
</comment>
<reference evidence="1 2" key="1">
    <citation type="submission" date="2019-02" db="EMBL/GenBank/DDBJ databases">
        <title>Deep-cultivation of Planctomycetes and their phenomic and genomic characterization uncovers novel biology.</title>
        <authorList>
            <person name="Wiegand S."/>
            <person name="Jogler M."/>
            <person name="Boedeker C."/>
            <person name="Pinto D."/>
            <person name="Vollmers J."/>
            <person name="Rivas-Marin E."/>
            <person name="Kohn T."/>
            <person name="Peeters S.H."/>
            <person name="Heuer A."/>
            <person name="Rast P."/>
            <person name="Oberbeckmann S."/>
            <person name="Bunk B."/>
            <person name="Jeske O."/>
            <person name="Meyerdierks A."/>
            <person name="Storesund J.E."/>
            <person name="Kallscheuer N."/>
            <person name="Luecker S."/>
            <person name="Lage O.M."/>
            <person name="Pohl T."/>
            <person name="Merkel B.J."/>
            <person name="Hornburger P."/>
            <person name="Mueller R.-W."/>
            <person name="Bruemmer F."/>
            <person name="Labrenz M."/>
            <person name="Spormann A.M."/>
            <person name="Op Den Camp H."/>
            <person name="Overmann J."/>
            <person name="Amann R."/>
            <person name="Jetten M.S.M."/>
            <person name="Mascher T."/>
            <person name="Medema M.H."/>
            <person name="Devos D.P."/>
            <person name="Kaster A.-K."/>
            <person name="Ovreas L."/>
            <person name="Rohde M."/>
            <person name="Galperin M.Y."/>
            <person name="Jogler C."/>
        </authorList>
    </citation>
    <scope>NUCLEOTIDE SEQUENCE [LARGE SCALE GENOMIC DNA]</scope>
    <source>
        <strain evidence="1 2">CA54</strain>
    </source>
</reference>
<keyword evidence="2" id="KW-1185">Reference proteome</keyword>